<dbReference type="RefSeq" id="XP_008045746.1">
    <property type="nucleotide sequence ID" value="XM_008047555.1"/>
</dbReference>
<proteinExistence type="predicted"/>
<reference evidence="2" key="1">
    <citation type="journal article" date="2012" name="Science">
        <title>The Paleozoic origin of enzymatic lignin decomposition reconstructed from 31 fungal genomes.</title>
        <authorList>
            <person name="Floudas D."/>
            <person name="Binder M."/>
            <person name="Riley R."/>
            <person name="Barry K."/>
            <person name="Blanchette R.A."/>
            <person name="Henrissat B."/>
            <person name="Martinez A.T."/>
            <person name="Otillar R."/>
            <person name="Spatafora J.W."/>
            <person name="Yadav J.S."/>
            <person name="Aerts A."/>
            <person name="Benoit I."/>
            <person name="Boyd A."/>
            <person name="Carlson A."/>
            <person name="Copeland A."/>
            <person name="Coutinho P.M."/>
            <person name="de Vries R.P."/>
            <person name="Ferreira P."/>
            <person name="Findley K."/>
            <person name="Foster B."/>
            <person name="Gaskell J."/>
            <person name="Glotzer D."/>
            <person name="Gorecki P."/>
            <person name="Heitman J."/>
            <person name="Hesse C."/>
            <person name="Hori C."/>
            <person name="Igarashi K."/>
            <person name="Jurgens J.A."/>
            <person name="Kallen N."/>
            <person name="Kersten P."/>
            <person name="Kohler A."/>
            <person name="Kuees U."/>
            <person name="Kumar T.K.A."/>
            <person name="Kuo A."/>
            <person name="LaButti K."/>
            <person name="Larrondo L.F."/>
            <person name="Lindquist E."/>
            <person name="Ling A."/>
            <person name="Lombard V."/>
            <person name="Lucas S."/>
            <person name="Lundell T."/>
            <person name="Martin R."/>
            <person name="McLaughlin D.J."/>
            <person name="Morgenstern I."/>
            <person name="Morin E."/>
            <person name="Murat C."/>
            <person name="Nagy L.G."/>
            <person name="Nolan M."/>
            <person name="Ohm R.A."/>
            <person name="Patyshakuliyeva A."/>
            <person name="Rokas A."/>
            <person name="Ruiz-Duenas F.J."/>
            <person name="Sabat G."/>
            <person name="Salamov A."/>
            <person name="Samejima M."/>
            <person name="Schmutz J."/>
            <person name="Slot J.C."/>
            <person name="St John F."/>
            <person name="Stenlid J."/>
            <person name="Sun H."/>
            <person name="Sun S."/>
            <person name="Syed K."/>
            <person name="Tsang A."/>
            <person name="Wiebenga A."/>
            <person name="Young D."/>
            <person name="Pisabarro A."/>
            <person name="Eastwood D.C."/>
            <person name="Martin F."/>
            <person name="Cullen D."/>
            <person name="Grigoriev I.V."/>
            <person name="Hibbett D.S."/>
        </authorList>
    </citation>
    <scope>NUCLEOTIDE SEQUENCE [LARGE SCALE GENOMIC DNA]</scope>
    <source>
        <strain evidence="2">FP-101664</strain>
    </source>
</reference>
<dbReference type="OrthoDB" id="3253623at2759"/>
<evidence type="ECO:0000313" key="1">
    <source>
        <dbReference type="EMBL" id="EIW51369.1"/>
    </source>
</evidence>
<evidence type="ECO:0000313" key="2">
    <source>
        <dbReference type="Proteomes" id="UP000054317"/>
    </source>
</evidence>
<feature type="non-terminal residue" evidence="1">
    <location>
        <position position="96"/>
    </location>
</feature>
<dbReference type="KEGG" id="tvs:TRAVEDRAFT_137509"/>
<sequence length="96" mass="10815">MKDIFDGMVLRRFLGPDGLRFLDAPLGELRLVFSLSADGFNPYQMKEAKHSVTSTAMYMVCLSLPPHLRYLPENMYLAGVIPGPTKPSTEQINHFL</sequence>
<name>R7S8R9_TRAVS</name>
<accession>R7S8R9</accession>
<dbReference type="OMA" id="CIDFFNP"/>
<keyword evidence="2" id="KW-1185">Reference proteome</keyword>
<dbReference type="EMBL" id="JH711822">
    <property type="protein sequence ID" value="EIW51369.1"/>
    <property type="molecule type" value="Genomic_DNA"/>
</dbReference>
<gene>
    <name evidence="1" type="ORF">TRAVEDRAFT_137509</name>
</gene>
<organism evidence="1 2">
    <name type="scientific">Trametes versicolor (strain FP-101664)</name>
    <name type="common">White-rot fungus</name>
    <name type="synonym">Coriolus versicolor</name>
    <dbReference type="NCBI Taxonomy" id="717944"/>
    <lineage>
        <taxon>Eukaryota</taxon>
        <taxon>Fungi</taxon>
        <taxon>Dikarya</taxon>
        <taxon>Basidiomycota</taxon>
        <taxon>Agaricomycotina</taxon>
        <taxon>Agaricomycetes</taxon>
        <taxon>Polyporales</taxon>
        <taxon>Polyporaceae</taxon>
        <taxon>Trametes</taxon>
    </lineage>
</organism>
<protein>
    <submittedName>
        <fullName evidence="1">Uncharacterized protein</fullName>
    </submittedName>
</protein>
<dbReference type="Proteomes" id="UP000054317">
    <property type="component" value="Unassembled WGS sequence"/>
</dbReference>
<dbReference type="AlphaFoldDB" id="R7S8R9"/>
<dbReference type="GeneID" id="19408996"/>